<dbReference type="EMBL" id="CP018047">
    <property type="protein sequence ID" value="AQU70246.1"/>
    <property type="molecule type" value="Genomic_DNA"/>
</dbReference>
<dbReference type="KEGG" id="snw:BBN63_32765"/>
<dbReference type="OrthoDB" id="4315091at2"/>
<reference evidence="1 2" key="1">
    <citation type="submission" date="2016-11" db="EMBL/GenBank/DDBJ databases">
        <title>Complete genome sequence of Streptomyces niveus SCSIO 3406.</title>
        <authorList>
            <person name="Zhu Q."/>
            <person name="Cheng W."/>
            <person name="Song Y."/>
            <person name="Li Q."/>
            <person name="Ju J."/>
        </authorList>
    </citation>
    <scope>NUCLEOTIDE SEQUENCE [LARGE SCALE GENOMIC DNA]</scope>
    <source>
        <strain evidence="1 2">SCSIO 3406</strain>
    </source>
</reference>
<keyword evidence="2" id="KW-1185">Reference proteome</keyword>
<dbReference type="RefSeq" id="WP_078078927.1">
    <property type="nucleotide sequence ID" value="NZ_CP018047.1"/>
</dbReference>
<gene>
    <name evidence="1" type="ORF">BBN63_32765</name>
</gene>
<dbReference type="AlphaFoldDB" id="A0A1U9R163"/>
<evidence type="ECO:0000313" key="1">
    <source>
        <dbReference type="EMBL" id="AQU70246.1"/>
    </source>
</evidence>
<sequence>MKTCHRFRRIKAGFEREIGFSEAHAERHAGRPAARASAKYAVSAKYRMAQALNRHVSHCPECG</sequence>
<proteinExistence type="predicted"/>
<evidence type="ECO:0008006" key="3">
    <source>
        <dbReference type="Google" id="ProtNLM"/>
    </source>
</evidence>
<organism evidence="1 2">
    <name type="scientific">Streptomyces niveus</name>
    <name type="common">Streptomyces spheroides</name>
    <dbReference type="NCBI Taxonomy" id="193462"/>
    <lineage>
        <taxon>Bacteria</taxon>
        <taxon>Bacillati</taxon>
        <taxon>Actinomycetota</taxon>
        <taxon>Actinomycetes</taxon>
        <taxon>Kitasatosporales</taxon>
        <taxon>Streptomycetaceae</taxon>
        <taxon>Streptomyces</taxon>
    </lineage>
</organism>
<accession>A0A1U9R163</accession>
<name>A0A1U9R163_STRNV</name>
<protein>
    <recommendedName>
        <fullName evidence="3">Transposase</fullName>
    </recommendedName>
</protein>
<dbReference type="Proteomes" id="UP000189677">
    <property type="component" value="Chromosome"/>
</dbReference>
<evidence type="ECO:0000313" key="2">
    <source>
        <dbReference type="Proteomes" id="UP000189677"/>
    </source>
</evidence>